<feature type="binding site" evidence="5">
    <location>
        <position position="139"/>
    </location>
    <ligand>
        <name>Zn(2+)</name>
        <dbReference type="ChEBI" id="CHEBI:29105"/>
        <label>1</label>
    </ligand>
</feature>
<dbReference type="SUPFAM" id="SSF109604">
    <property type="entry name" value="HD-domain/PDEase-like"/>
    <property type="match status" value="1"/>
</dbReference>
<dbReference type="Gene3D" id="1.10.1300.10">
    <property type="entry name" value="3'5'-cyclic nucleotide phosphodiesterase, catalytic domain"/>
    <property type="match status" value="1"/>
</dbReference>
<name>A0A7S0AG36_9DINO</name>
<feature type="binding site" evidence="4">
    <location>
        <begin position="99"/>
        <end position="103"/>
    </location>
    <ligand>
        <name>AMP</name>
        <dbReference type="ChEBI" id="CHEBI:456215"/>
    </ligand>
</feature>
<dbReference type="InterPro" id="IPR023174">
    <property type="entry name" value="PDEase_CS"/>
</dbReference>
<accession>A0A7S0AG36</accession>
<comment type="cofactor">
    <cofactor evidence="6">
        <name>a divalent metal cation</name>
        <dbReference type="ChEBI" id="CHEBI:60240"/>
    </cofactor>
    <text evidence="6">Binds 2 divalent metal cations per subunit. Site 1 may preferentially bind zinc ions, while site 2 has a preference for magnesium and/or manganese ions.</text>
</comment>
<feature type="binding site" evidence="4">
    <location>
        <position position="319"/>
    </location>
    <ligand>
        <name>AMP</name>
        <dbReference type="ChEBI" id="CHEBI:456215"/>
    </ligand>
</feature>
<dbReference type="GO" id="GO:0046872">
    <property type="term" value="F:metal ion binding"/>
    <property type="evidence" value="ECO:0007669"/>
    <property type="project" value="UniProtKB-KW"/>
</dbReference>
<protein>
    <recommendedName>
        <fullName evidence="6">Phosphodiesterase</fullName>
        <ecNumber evidence="6">3.1.4.-</ecNumber>
    </recommendedName>
</protein>
<dbReference type="AlphaFoldDB" id="A0A7S0AG36"/>
<dbReference type="EMBL" id="HBEG01025993">
    <property type="protein sequence ID" value="CAD8362254.1"/>
    <property type="molecule type" value="Transcribed_RNA"/>
</dbReference>
<dbReference type="EC" id="3.1.4.-" evidence="6"/>
<comment type="similarity">
    <text evidence="6">Belongs to the cyclic nucleotide phosphodiesterase family.</text>
</comment>
<feature type="binding site" evidence="5">
    <location>
        <position position="268"/>
    </location>
    <ligand>
        <name>Zn(2+)</name>
        <dbReference type="ChEBI" id="CHEBI:29105"/>
        <label>1</label>
    </ligand>
</feature>
<reference evidence="8" key="1">
    <citation type="submission" date="2021-01" db="EMBL/GenBank/DDBJ databases">
        <authorList>
            <person name="Corre E."/>
            <person name="Pelletier E."/>
            <person name="Niang G."/>
            <person name="Scheremetjew M."/>
            <person name="Finn R."/>
            <person name="Kale V."/>
            <person name="Holt S."/>
            <person name="Cochrane G."/>
            <person name="Meng A."/>
            <person name="Brown T."/>
            <person name="Cohen L."/>
        </authorList>
    </citation>
    <scope>NUCLEOTIDE SEQUENCE</scope>
    <source>
        <strain evidence="8">Pbaha01</strain>
    </source>
</reference>
<keyword evidence="1 5" id="KW-0479">Metal-binding</keyword>
<evidence type="ECO:0000256" key="2">
    <source>
        <dbReference type="ARBA" id="ARBA00022801"/>
    </source>
</evidence>
<evidence type="ECO:0000256" key="3">
    <source>
        <dbReference type="PIRSR" id="PIRSR623088-1"/>
    </source>
</evidence>
<dbReference type="InterPro" id="IPR003607">
    <property type="entry name" value="HD/PDEase_dom"/>
</dbReference>
<evidence type="ECO:0000256" key="6">
    <source>
        <dbReference type="RuleBase" id="RU363067"/>
    </source>
</evidence>
<feature type="binding site" evidence="4">
    <location>
        <position position="140"/>
    </location>
    <ligand>
        <name>AMP</name>
        <dbReference type="ChEBI" id="CHEBI:456215"/>
    </ligand>
</feature>
<dbReference type="Pfam" id="PF00233">
    <property type="entry name" value="PDEase_I"/>
    <property type="match status" value="1"/>
</dbReference>
<sequence>MGNENCSCRAAPTPPVCMKLGTTCEPFGKSTSSSSRAGPSKTAANMWDFNPLELGSGTLGQVACEMLSASFMDFGGTDAFVLQTFIAKVQTEYLPNAFHSFCHAVDVLQMVFQLGRLMPWQVFCSPSVQFALMIAAVAHDVGHPGFNNVFLVEACDALAYRYNDASPLENMHCSTLFEILRSQGCDLFGHLPRHEVRELRRLMIDAIIHTDTAYHASVTVALDDLYREHREVFRAGLESCHSTKEQPTALSISDNQAVVARALLHCADLSHAARPWKVAQAWAQRMQEELFIQGDQERSMGLLVQPQHNREMAALPDMQLGFIHAAVAPLVSAEVRLFRSWRQLAETLVANTEEWGSELAARDEAEQAVADSRVHSVRTMVEDALQGRFGPTSSSGPLVEEPCSEPSVTCCALEVPARPALVREVRRWREQRVDGQHQRELVLLYVVSEAAGGARAQGQPILFRYAVRDDSPGAPEATFSQPAPALQAVDATCMSLDSGGFDALLSGLLVEQTTQIQASEEPQEHCLR</sequence>
<gene>
    <name evidence="8" type="ORF">PBAH0796_LOCUS15779</name>
</gene>
<dbReference type="PANTHER" id="PTHR11347">
    <property type="entry name" value="CYCLIC NUCLEOTIDE PHOSPHODIESTERASE"/>
    <property type="match status" value="1"/>
</dbReference>
<feature type="binding site" evidence="5">
    <location>
        <position position="140"/>
    </location>
    <ligand>
        <name>Zn(2+)</name>
        <dbReference type="ChEBI" id="CHEBI:29105"/>
        <label>2</label>
    </ligand>
</feature>
<evidence type="ECO:0000259" key="7">
    <source>
        <dbReference type="PROSITE" id="PS51845"/>
    </source>
</evidence>
<organism evidence="8">
    <name type="scientific">Pyrodinium bahamense</name>
    <dbReference type="NCBI Taxonomy" id="73915"/>
    <lineage>
        <taxon>Eukaryota</taxon>
        <taxon>Sar</taxon>
        <taxon>Alveolata</taxon>
        <taxon>Dinophyceae</taxon>
        <taxon>Gonyaulacales</taxon>
        <taxon>Pyrocystaceae</taxon>
        <taxon>Pyrodinium</taxon>
    </lineage>
</organism>
<dbReference type="SMART" id="SM00471">
    <property type="entry name" value="HDc"/>
    <property type="match status" value="1"/>
</dbReference>
<feature type="binding site" evidence="4">
    <location>
        <position position="268"/>
    </location>
    <ligand>
        <name>AMP</name>
        <dbReference type="ChEBI" id="CHEBI:456215"/>
    </ligand>
</feature>
<dbReference type="InterPro" id="IPR002073">
    <property type="entry name" value="PDEase_catalytic_dom"/>
</dbReference>
<proteinExistence type="inferred from homology"/>
<dbReference type="CDD" id="cd00077">
    <property type="entry name" value="HDc"/>
    <property type="match status" value="1"/>
</dbReference>
<feature type="binding site" evidence="5">
    <location>
        <position position="140"/>
    </location>
    <ligand>
        <name>Zn(2+)</name>
        <dbReference type="ChEBI" id="CHEBI:29105"/>
        <label>1</label>
    </ligand>
</feature>
<dbReference type="PRINTS" id="PR00387">
    <property type="entry name" value="PDIESTERASE1"/>
</dbReference>
<feature type="active site" description="Proton donor" evidence="3">
    <location>
        <position position="99"/>
    </location>
</feature>
<dbReference type="GO" id="GO:0007165">
    <property type="term" value="P:signal transduction"/>
    <property type="evidence" value="ECO:0007669"/>
    <property type="project" value="InterPro"/>
</dbReference>
<dbReference type="PROSITE" id="PS51845">
    <property type="entry name" value="PDEASE_I_2"/>
    <property type="match status" value="1"/>
</dbReference>
<evidence type="ECO:0000256" key="5">
    <source>
        <dbReference type="PIRSR" id="PIRSR623088-3"/>
    </source>
</evidence>
<dbReference type="GO" id="GO:0004114">
    <property type="term" value="F:3',5'-cyclic-nucleotide phosphodiesterase activity"/>
    <property type="evidence" value="ECO:0007669"/>
    <property type="project" value="InterPro"/>
</dbReference>
<evidence type="ECO:0000256" key="4">
    <source>
        <dbReference type="PIRSR" id="PIRSR623088-2"/>
    </source>
</evidence>
<evidence type="ECO:0000256" key="1">
    <source>
        <dbReference type="ARBA" id="ARBA00022723"/>
    </source>
</evidence>
<evidence type="ECO:0000313" key="8">
    <source>
        <dbReference type="EMBL" id="CAD8362254.1"/>
    </source>
</evidence>
<dbReference type="InterPro" id="IPR023088">
    <property type="entry name" value="PDEase"/>
</dbReference>
<dbReference type="InterPro" id="IPR036971">
    <property type="entry name" value="PDEase_catalytic_dom_sf"/>
</dbReference>
<feature type="binding site" evidence="5">
    <location>
        <position position="103"/>
    </location>
    <ligand>
        <name>Zn(2+)</name>
        <dbReference type="ChEBI" id="CHEBI:29105"/>
        <label>1</label>
    </ligand>
</feature>
<dbReference type="PROSITE" id="PS00126">
    <property type="entry name" value="PDEASE_I_1"/>
    <property type="match status" value="1"/>
</dbReference>
<feature type="domain" description="PDEase" evidence="7">
    <location>
        <begin position="20"/>
        <end position="362"/>
    </location>
</feature>
<keyword evidence="2 6" id="KW-0378">Hydrolase</keyword>